<proteinExistence type="predicted"/>
<gene>
    <name evidence="1" type="ORF">LCGC14_0710610</name>
</gene>
<dbReference type="InterPro" id="IPR024079">
    <property type="entry name" value="MetalloPept_cat_dom_sf"/>
</dbReference>
<accession>A0A0F9R0N0</accession>
<comment type="caution">
    <text evidence="1">The sequence shown here is derived from an EMBL/GenBank/DDBJ whole genome shotgun (WGS) entry which is preliminary data.</text>
</comment>
<organism evidence="1">
    <name type="scientific">marine sediment metagenome</name>
    <dbReference type="NCBI Taxonomy" id="412755"/>
    <lineage>
        <taxon>unclassified sequences</taxon>
        <taxon>metagenomes</taxon>
        <taxon>ecological metagenomes</taxon>
    </lineage>
</organism>
<protein>
    <submittedName>
        <fullName evidence="1">Uncharacterized protein</fullName>
    </submittedName>
</protein>
<evidence type="ECO:0000313" key="1">
    <source>
        <dbReference type="EMBL" id="KKN42712.1"/>
    </source>
</evidence>
<dbReference type="GO" id="GO:0008237">
    <property type="term" value="F:metallopeptidase activity"/>
    <property type="evidence" value="ECO:0007669"/>
    <property type="project" value="InterPro"/>
</dbReference>
<dbReference type="Gene3D" id="3.40.390.10">
    <property type="entry name" value="Collagenase (Catalytic Domain)"/>
    <property type="match status" value="1"/>
</dbReference>
<dbReference type="EMBL" id="LAZR01001562">
    <property type="protein sequence ID" value="KKN42712.1"/>
    <property type="molecule type" value="Genomic_DNA"/>
</dbReference>
<dbReference type="PROSITE" id="PS51257">
    <property type="entry name" value="PROKAR_LIPOPROTEIN"/>
    <property type="match status" value="1"/>
</dbReference>
<reference evidence="1" key="1">
    <citation type="journal article" date="2015" name="Nature">
        <title>Complex archaea that bridge the gap between prokaryotes and eukaryotes.</title>
        <authorList>
            <person name="Spang A."/>
            <person name="Saw J.H."/>
            <person name="Jorgensen S.L."/>
            <person name="Zaremba-Niedzwiedzka K."/>
            <person name="Martijn J."/>
            <person name="Lind A.E."/>
            <person name="van Eijk R."/>
            <person name="Schleper C."/>
            <person name="Guy L."/>
            <person name="Ettema T.J."/>
        </authorList>
    </citation>
    <scope>NUCLEOTIDE SEQUENCE</scope>
</reference>
<dbReference type="Pfam" id="PF13583">
    <property type="entry name" value="Reprolysin_4"/>
    <property type="match status" value="1"/>
</dbReference>
<sequence>MNRYSTAMTACLMLSLSACNPTANLLSAPPGQEVVLPKFVDRVREGNLSVITEFVLTNPPGEVLDITTSNVSAGGHPVIHLLDQNTGQQLTVGETRTEGEPAHLTYSGSSTKFILVVRSRIQNAGGSVDLLKNGQPWKQDVEFGGWHLAYAELPRFEHLQMVHLPNGAIGTQLLYVLATNNRDIAFRTKGGRRSGAPDFAIPSNLGRRNVIAGSPRSENIGRVRIVRNDAGVLPQVDADNDGLGAELEAALGTCDALTGSTTGIDGITFDCSIATDAKDTDGDGLRDDWEVLGLERRYLHSASSFAIEDLPLPAWGADPRHKDLFIEIDFMEKRPNETAQRLEPSKARQFAAYFEDQINEPTALRDALRAVVLRNPDRTRGINVHLDTGRSPETTADARLYGDWGGYTSVPPVIDGNGDTVGADFKTAWTDNMSPARRGIFRYILAYSSGGGQVPINSFAASGPMNSAWVLAHEFGHGMGLGHSGPAGATGVVDTNCKPNYQSLMNYAFQSNPTGFSDGLGAPPLNNMALTEWNAVSPSNTEYLDVLESVFKYWVNRQTGDVDWNRDGEIAPSGTTVRAYANFKPGGGGCEYTRYNQSLIPRSGSFQSPALARLGNRLYSFYSSLGDVFYTSSTDAGNCPVPDITPCATWAETKSVGGVPAKNGFDIVRTGTGNNAQLLIVTIDSNGRLWQKRLSINSQNQEVWGERSIIPRSGLAAGEPSLSDLGGCKIFLSYRGADNVVRFNRLSCSDNFTNWSGEQTAVDQNNAEIKMADFASPGLGRAYLSEPGLAQLYGAFANTAGTLNLYRFNESSNLWENTNLLDRRPGPIQGRPALAWTSENTAPDFPGRFHLMFIDRDITIAHSVREKERTVRMMTSYVNVRENIDGTLTKDIRVGLYAPFDNVWNYAFGIDLFFEPGVDSNLRALQTLAINKSGRWAKVQFRPKADGINDFTMTNYNDWKVMNSSLCKNVVNPGGLLTAPAVNCPDD</sequence>
<name>A0A0F9R0N0_9ZZZZ</name>
<dbReference type="SUPFAM" id="SSF55486">
    <property type="entry name" value="Metalloproteases ('zincins'), catalytic domain"/>
    <property type="match status" value="1"/>
</dbReference>
<dbReference type="AlphaFoldDB" id="A0A0F9R0N0"/>